<accession>A0ABU2K162</accession>
<dbReference type="CDD" id="cd00371">
    <property type="entry name" value="HMA"/>
    <property type="match status" value="1"/>
</dbReference>
<dbReference type="PROSITE" id="PS01047">
    <property type="entry name" value="HMA_1"/>
    <property type="match status" value="1"/>
</dbReference>
<evidence type="ECO:0000313" key="3">
    <source>
        <dbReference type="EMBL" id="MDT0270499.1"/>
    </source>
</evidence>
<gene>
    <name evidence="3" type="ORF">RM844_29930</name>
</gene>
<feature type="domain" description="HMA" evidence="2">
    <location>
        <begin position="10"/>
        <end position="75"/>
    </location>
</feature>
<keyword evidence="1" id="KW-0479">Metal-binding</keyword>
<dbReference type="InterPro" id="IPR017969">
    <property type="entry name" value="Heavy-metal-associated_CS"/>
</dbReference>
<dbReference type="InterPro" id="IPR006121">
    <property type="entry name" value="HMA_dom"/>
</dbReference>
<organism evidence="3 4">
    <name type="scientific">Streptomyces chisholmiae</name>
    <dbReference type="NCBI Taxonomy" id="3075540"/>
    <lineage>
        <taxon>Bacteria</taxon>
        <taxon>Bacillati</taxon>
        <taxon>Actinomycetota</taxon>
        <taxon>Actinomycetes</taxon>
        <taxon>Kitasatosporales</taxon>
        <taxon>Streptomycetaceae</taxon>
        <taxon>Streptomyces</taxon>
    </lineage>
</organism>
<dbReference type="Pfam" id="PF00403">
    <property type="entry name" value="HMA"/>
    <property type="match status" value="1"/>
</dbReference>
<evidence type="ECO:0000313" key="4">
    <source>
        <dbReference type="Proteomes" id="UP001183410"/>
    </source>
</evidence>
<protein>
    <submittedName>
        <fullName evidence="3">Cation transporter</fullName>
    </submittedName>
</protein>
<dbReference type="InterPro" id="IPR036163">
    <property type="entry name" value="HMA_dom_sf"/>
</dbReference>
<name>A0ABU2K162_9ACTN</name>
<dbReference type="EMBL" id="JAVREO010000028">
    <property type="protein sequence ID" value="MDT0270499.1"/>
    <property type="molecule type" value="Genomic_DNA"/>
</dbReference>
<proteinExistence type="predicted"/>
<comment type="caution">
    <text evidence="3">The sequence shown here is derived from an EMBL/GenBank/DDBJ whole genome shotgun (WGS) entry which is preliminary data.</text>
</comment>
<sequence length="95" mass="9348">MSTATPGTGIEATYTVDGMTCAHCVNAVTSEVSALDGVREVEVDLAGGLVRVRSEQPLAEAAVAGAVEEAGYQLVPTVPPAQGESGGCCGGGGCH</sequence>
<dbReference type="RefSeq" id="WP_311670565.1">
    <property type="nucleotide sequence ID" value="NZ_JAVREO010000028.1"/>
</dbReference>
<dbReference type="PROSITE" id="PS50846">
    <property type="entry name" value="HMA_2"/>
    <property type="match status" value="1"/>
</dbReference>
<evidence type="ECO:0000256" key="1">
    <source>
        <dbReference type="ARBA" id="ARBA00022723"/>
    </source>
</evidence>
<dbReference type="SUPFAM" id="SSF55008">
    <property type="entry name" value="HMA, heavy metal-associated domain"/>
    <property type="match status" value="1"/>
</dbReference>
<keyword evidence="4" id="KW-1185">Reference proteome</keyword>
<dbReference type="Proteomes" id="UP001183410">
    <property type="component" value="Unassembled WGS sequence"/>
</dbReference>
<reference evidence="4" key="1">
    <citation type="submission" date="2023-07" db="EMBL/GenBank/DDBJ databases">
        <title>30 novel species of actinomycetes from the DSMZ collection.</title>
        <authorList>
            <person name="Nouioui I."/>
        </authorList>
    </citation>
    <scope>NUCLEOTIDE SEQUENCE [LARGE SCALE GENOMIC DNA]</scope>
    <source>
        <strain evidence="4">DSM 44915</strain>
    </source>
</reference>
<dbReference type="Gene3D" id="3.30.70.100">
    <property type="match status" value="1"/>
</dbReference>
<evidence type="ECO:0000259" key="2">
    <source>
        <dbReference type="PROSITE" id="PS50846"/>
    </source>
</evidence>